<dbReference type="InterPro" id="IPR012657">
    <property type="entry name" value="23S_rRNA-intervening_sequence"/>
</dbReference>
<proteinExistence type="predicted"/>
<name>A0A326RLN0_9BACT</name>
<dbReference type="InterPro" id="IPR036583">
    <property type="entry name" value="23S_rRNA_IVS_sf"/>
</dbReference>
<gene>
    <name evidence="1" type="ORF">CLV31_11343</name>
</gene>
<keyword evidence="2" id="KW-1185">Reference proteome</keyword>
<reference evidence="1 2" key="1">
    <citation type="submission" date="2018-06" db="EMBL/GenBank/DDBJ databases">
        <title>Genomic Encyclopedia of Archaeal and Bacterial Type Strains, Phase II (KMG-II): from individual species to whole genera.</title>
        <authorList>
            <person name="Goeker M."/>
        </authorList>
    </citation>
    <scope>NUCLEOTIDE SEQUENCE [LARGE SCALE GENOMIC DNA]</scope>
    <source>
        <strain evidence="1 2">T4</strain>
    </source>
</reference>
<accession>A0A326RLN0</accession>
<evidence type="ECO:0000313" key="1">
    <source>
        <dbReference type="EMBL" id="PZV79727.1"/>
    </source>
</evidence>
<dbReference type="Proteomes" id="UP000248917">
    <property type="component" value="Unassembled WGS sequence"/>
</dbReference>
<dbReference type="Pfam" id="PF05635">
    <property type="entry name" value="23S_rRNA_IVP"/>
    <property type="match status" value="1"/>
</dbReference>
<comment type="caution">
    <text evidence="1">The sequence shown here is derived from an EMBL/GenBank/DDBJ whole genome shotgun (WGS) entry which is preliminary data.</text>
</comment>
<dbReference type="RefSeq" id="WP_245943423.1">
    <property type="nucleotide sequence ID" value="NZ_QKTX01000013.1"/>
</dbReference>
<dbReference type="Gene3D" id="1.20.1440.60">
    <property type="entry name" value="23S rRNA-intervening sequence"/>
    <property type="match status" value="1"/>
</dbReference>
<dbReference type="NCBIfam" id="TIGR02436">
    <property type="entry name" value="four helix bundle protein"/>
    <property type="match status" value="1"/>
</dbReference>
<organism evidence="1 2">
    <name type="scientific">Algoriphagus aquaeductus</name>
    <dbReference type="NCBI Taxonomy" id="475299"/>
    <lineage>
        <taxon>Bacteria</taxon>
        <taxon>Pseudomonadati</taxon>
        <taxon>Bacteroidota</taxon>
        <taxon>Cytophagia</taxon>
        <taxon>Cytophagales</taxon>
        <taxon>Cyclobacteriaceae</taxon>
        <taxon>Algoriphagus</taxon>
    </lineage>
</organism>
<evidence type="ECO:0000313" key="2">
    <source>
        <dbReference type="Proteomes" id="UP000248917"/>
    </source>
</evidence>
<dbReference type="AlphaFoldDB" id="A0A326RLN0"/>
<protein>
    <submittedName>
        <fullName evidence="1">Four helix bundle protein</fullName>
    </submittedName>
</protein>
<dbReference type="SUPFAM" id="SSF158446">
    <property type="entry name" value="IVS-encoded protein-like"/>
    <property type="match status" value="1"/>
</dbReference>
<dbReference type="EMBL" id="QKTX01000013">
    <property type="protein sequence ID" value="PZV79727.1"/>
    <property type="molecule type" value="Genomic_DNA"/>
</dbReference>
<sequence length="149" mass="17584">MDFNDIKVFEKPNIINAMDKFQMQRRTKQFAIDVWKLCQKLPHSREFNSIAVQLIRSSTSVAANYRASCRAKSRADFINKLKIVEEEADESQFFLEFILEVQFDDCLVSELKRLIQEADEMPMRKCFSHREMIIQGILPMKDRDRLCGK</sequence>